<evidence type="ECO:0000313" key="2">
    <source>
        <dbReference type="Proteomes" id="UP000765509"/>
    </source>
</evidence>
<sequence length="90" mass="10593">MSWVTEIPSSRDTSYNASLVVVDRYKETPIFLPCHKNETAMDTALLLWHGVISHTGLEKNIISDRHPKFTYALWTNIHRDFRNKLPFYKE</sequence>
<evidence type="ECO:0008006" key="3">
    <source>
        <dbReference type="Google" id="ProtNLM"/>
    </source>
</evidence>
<dbReference type="SUPFAM" id="SSF53098">
    <property type="entry name" value="Ribonuclease H-like"/>
    <property type="match status" value="1"/>
</dbReference>
<dbReference type="InterPro" id="IPR036397">
    <property type="entry name" value="RNaseH_sf"/>
</dbReference>
<reference evidence="1" key="1">
    <citation type="submission" date="2021-03" db="EMBL/GenBank/DDBJ databases">
        <title>Draft genome sequence of rust myrtle Austropuccinia psidii MF-1, a brazilian biotype.</title>
        <authorList>
            <person name="Quecine M.C."/>
            <person name="Pachon D.M.R."/>
            <person name="Bonatelli M.L."/>
            <person name="Correr F.H."/>
            <person name="Franceschini L.M."/>
            <person name="Leite T.F."/>
            <person name="Margarido G.R.A."/>
            <person name="Almeida C.A."/>
            <person name="Ferrarezi J.A."/>
            <person name="Labate C.A."/>
        </authorList>
    </citation>
    <scope>NUCLEOTIDE SEQUENCE</scope>
    <source>
        <strain evidence="1">MF-1</strain>
    </source>
</reference>
<dbReference type="Gene3D" id="3.30.420.10">
    <property type="entry name" value="Ribonuclease H-like superfamily/Ribonuclease H"/>
    <property type="match status" value="1"/>
</dbReference>
<protein>
    <recommendedName>
        <fullName evidence="3">Integrase catalytic domain-containing protein</fullName>
    </recommendedName>
</protein>
<name>A0A9Q3HZF8_9BASI</name>
<dbReference type="EMBL" id="AVOT02029708">
    <property type="protein sequence ID" value="MBW0522638.1"/>
    <property type="molecule type" value="Genomic_DNA"/>
</dbReference>
<accession>A0A9Q3HZF8</accession>
<gene>
    <name evidence="1" type="ORF">O181_062353</name>
</gene>
<dbReference type="InterPro" id="IPR012337">
    <property type="entry name" value="RNaseH-like_sf"/>
</dbReference>
<dbReference type="GO" id="GO:0003676">
    <property type="term" value="F:nucleic acid binding"/>
    <property type="evidence" value="ECO:0007669"/>
    <property type="project" value="InterPro"/>
</dbReference>
<proteinExistence type="predicted"/>
<dbReference type="AlphaFoldDB" id="A0A9Q3HZF8"/>
<comment type="caution">
    <text evidence="1">The sequence shown here is derived from an EMBL/GenBank/DDBJ whole genome shotgun (WGS) entry which is preliminary data.</text>
</comment>
<evidence type="ECO:0000313" key="1">
    <source>
        <dbReference type="EMBL" id="MBW0522638.1"/>
    </source>
</evidence>
<dbReference type="Proteomes" id="UP000765509">
    <property type="component" value="Unassembled WGS sequence"/>
</dbReference>
<organism evidence="1 2">
    <name type="scientific">Austropuccinia psidii MF-1</name>
    <dbReference type="NCBI Taxonomy" id="1389203"/>
    <lineage>
        <taxon>Eukaryota</taxon>
        <taxon>Fungi</taxon>
        <taxon>Dikarya</taxon>
        <taxon>Basidiomycota</taxon>
        <taxon>Pucciniomycotina</taxon>
        <taxon>Pucciniomycetes</taxon>
        <taxon>Pucciniales</taxon>
        <taxon>Sphaerophragmiaceae</taxon>
        <taxon>Austropuccinia</taxon>
    </lineage>
</organism>
<keyword evidence="2" id="KW-1185">Reference proteome</keyword>